<organism evidence="2">
    <name type="scientific">Tuwongella immobilis</name>
    <dbReference type="NCBI Taxonomy" id="692036"/>
    <lineage>
        <taxon>Bacteria</taxon>
        <taxon>Pseudomonadati</taxon>
        <taxon>Planctomycetota</taxon>
        <taxon>Planctomycetia</taxon>
        <taxon>Gemmatales</taxon>
        <taxon>Gemmataceae</taxon>
        <taxon>Tuwongella</taxon>
    </lineage>
</organism>
<dbReference type="InterPro" id="IPR003587">
    <property type="entry name" value="Hint_dom_N"/>
</dbReference>
<dbReference type="SMART" id="SM00306">
    <property type="entry name" value="HintN"/>
    <property type="match status" value="1"/>
</dbReference>
<gene>
    <name evidence="2" type="ORF">GMBLW1_17690</name>
</gene>
<feature type="domain" description="Hint" evidence="1">
    <location>
        <begin position="40"/>
        <end position="137"/>
    </location>
</feature>
<keyword evidence="3" id="KW-1185">Reference proteome</keyword>
<dbReference type="CDD" id="cd00081">
    <property type="entry name" value="Hint"/>
    <property type="match status" value="1"/>
</dbReference>
<dbReference type="GO" id="GO:0016539">
    <property type="term" value="P:intein-mediated protein splicing"/>
    <property type="evidence" value="ECO:0007669"/>
    <property type="project" value="InterPro"/>
</dbReference>
<dbReference type="Pfam" id="PF07591">
    <property type="entry name" value="PT-HINT"/>
    <property type="match status" value="1"/>
</dbReference>
<dbReference type="EMBL" id="LR586016">
    <property type="protein sequence ID" value="VIP02191.1"/>
    <property type="molecule type" value="Genomic_DNA"/>
</dbReference>
<evidence type="ECO:0000259" key="1">
    <source>
        <dbReference type="SMART" id="SM00306"/>
    </source>
</evidence>
<evidence type="ECO:0000313" key="3">
    <source>
        <dbReference type="Proteomes" id="UP000464378"/>
    </source>
</evidence>
<dbReference type="InterPro" id="IPR006141">
    <property type="entry name" value="Intein_N"/>
</dbReference>
<dbReference type="InParanoid" id="A0A6C2YLJ8"/>
<dbReference type="KEGG" id="tim:GMBLW1_17690"/>
<proteinExistence type="predicted"/>
<dbReference type="PROSITE" id="PS50817">
    <property type="entry name" value="INTEIN_N_TER"/>
    <property type="match status" value="1"/>
</dbReference>
<protein>
    <recommendedName>
        <fullName evidence="1">Hint domain-containing protein</fullName>
    </recommendedName>
</protein>
<dbReference type="Gene3D" id="2.170.16.10">
    <property type="entry name" value="Hedgehog/Intein (Hint) domain"/>
    <property type="match status" value="1"/>
</dbReference>
<dbReference type="InterPro" id="IPR036844">
    <property type="entry name" value="Hint_dom_sf"/>
</dbReference>
<dbReference type="Proteomes" id="UP000464378">
    <property type="component" value="Chromosome"/>
</dbReference>
<evidence type="ECO:0000313" key="2">
    <source>
        <dbReference type="EMBL" id="VIP02191.1"/>
    </source>
</evidence>
<dbReference type="SUPFAM" id="SSF51294">
    <property type="entry name" value="Hedgehog/intein (Hint) domain"/>
    <property type="match status" value="1"/>
</dbReference>
<dbReference type="AlphaFoldDB" id="A0A6C2YLJ8"/>
<dbReference type="EMBL" id="LR593887">
    <property type="protein sequence ID" value="VTS00660.1"/>
    <property type="molecule type" value="Genomic_DNA"/>
</dbReference>
<accession>A0A6C2YLJ8</accession>
<sequence>MLLGGATFGVDAVQQFANGEFLAGSMSTVQGLFTMLSAGRSCFAAGTPLRMADGTSKPIEEIGVGEMVLSRDEHSPESPASGKVVEEVFVRTAEILRLTLTGGVTIGTTGEHPFFEESLGWIEARSLTPGHRLRKQDGSAIAEEPLAETGKWQPVYTLRVADCAATESAKQRLRLPLTSPEARSIVNQITTLIAAYRAEETASLQDPDRDSQKVRMIAELENHSADSAVLSFLLEVAGDPNEYDLARIEVFNVLYVRRIATDAEQIQIGRVLTKVLRSNDDDDNVKNYAAIAAASYMAVPEVDEVIEKIVLDSQADPNLRANAFAAIERSPRTLHRIRLFQNLLQDDQFSQTARRILGFPQV</sequence>
<name>A0A6C2YLJ8_9BACT</name>
<reference evidence="2" key="1">
    <citation type="submission" date="2019-04" db="EMBL/GenBank/DDBJ databases">
        <authorList>
            <consortium name="Science for Life Laboratories"/>
        </authorList>
    </citation>
    <scope>NUCLEOTIDE SEQUENCE</scope>
    <source>
        <strain evidence="2">MBLW1</strain>
    </source>
</reference>